<sequence length="383" mass="41179">MSLAWLFPAGLAALASLLLPLLIHLARRDEQRLLDFAALRWLAARPRPRRRIRFDDWPLLLVRLLLLALLALLLARPALHGVEDAAPRVAVAPGVDIASARRAVPGEQAQWLWLAPGFPALEAPAVPASPQPLASLLRELDATLPPAVPLTVVVPPVLDGLDGQRPRLSRSVRWQVIEAAPAAAERSELAPPRLHIRHDQAGAAALPWLRAVAQAWNAATPLDIAGDEQPFADADGIRVWLSARPVPAAVQAWAGAGGRLLVDARTPLPAATQHLPLWRDDGGAAVIEQVTGDAGQWLRWAAPLQPAAMPALLDAGFPQHLRGLLQAPPAPTRAWAAAMQPDTGAAAWPQPAYEPVPWLVAAIALLFLLERWLASARRRRGQA</sequence>
<evidence type="ECO:0000259" key="2">
    <source>
        <dbReference type="Pfam" id="PF07584"/>
    </source>
</evidence>
<reference evidence="3 4" key="1">
    <citation type="journal article" date="2015" name="Genome Announc.">
        <title>Complete Genome Sequencing of Stenotrophomonas acidaminiphila ZAC14D2_NAIMI4_2, a Multidrug-Resistant Strain Isolated from Sediments of a Polluted River in Mexico, Uncovers New Antibiotic Resistance Genes and a Novel Class-II Lasso Peptide Biosynthesis Gene Cluster.</title>
        <authorList>
            <person name="Vinuesa P."/>
            <person name="Ochoa-Sanchez L.E."/>
        </authorList>
    </citation>
    <scope>NUCLEOTIDE SEQUENCE [LARGE SCALE GENOMIC DNA]</scope>
    <source>
        <strain evidence="3 4">ZAC14D2_NAIMI4_2</strain>
    </source>
</reference>
<dbReference type="AlphaFoldDB" id="A0A0S1AVQ1"/>
<evidence type="ECO:0000256" key="1">
    <source>
        <dbReference type="SAM" id="Phobius"/>
    </source>
</evidence>
<dbReference type="EMBL" id="CP012900">
    <property type="protein sequence ID" value="ALJ26826.1"/>
    <property type="molecule type" value="Genomic_DNA"/>
</dbReference>
<dbReference type="OrthoDB" id="7390489at2"/>
<keyword evidence="1" id="KW-0812">Transmembrane</keyword>
<feature type="domain" description="Aerotolerance regulator N-terminal" evidence="2">
    <location>
        <begin position="3"/>
        <end position="77"/>
    </location>
</feature>
<gene>
    <name evidence="3" type="ORF">AOT14_03740</name>
</gene>
<dbReference type="Pfam" id="PF07584">
    <property type="entry name" value="BatA"/>
    <property type="match status" value="1"/>
</dbReference>
<evidence type="ECO:0000313" key="3">
    <source>
        <dbReference type="EMBL" id="ALJ26826.1"/>
    </source>
</evidence>
<keyword evidence="1" id="KW-1133">Transmembrane helix</keyword>
<protein>
    <submittedName>
        <fullName evidence="3">Membrane protein</fullName>
    </submittedName>
</protein>
<dbReference type="KEGG" id="sacz:AOT14_03740"/>
<name>A0A0S1AVQ1_9GAMM</name>
<organism evidence="3 4">
    <name type="scientific">Stenotrophomonas acidaminiphila</name>
    <dbReference type="NCBI Taxonomy" id="128780"/>
    <lineage>
        <taxon>Bacteria</taxon>
        <taxon>Pseudomonadati</taxon>
        <taxon>Pseudomonadota</taxon>
        <taxon>Gammaproteobacteria</taxon>
        <taxon>Lysobacterales</taxon>
        <taxon>Lysobacteraceae</taxon>
        <taxon>Stenotrophomonas</taxon>
    </lineage>
</organism>
<dbReference type="InterPro" id="IPR011933">
    <property type="entry name" value="Double_TM_dom"/>
</dbReference>
<keyword evidence="4" id="KW-1185">Reference proteome</keyword>
<dbReference type="NCBIfam" id="TIGR02226">
    <property type="entry name" value="two_anch"/>
    <property type="match status" value="1"/>
</dbReference>
<dbReference type="InterPro" id="IPR024163">
    <property type="entry name" value="Aerotolerance_reg_N"/>
</dbReference>
<dbReference type="PATRIC" id="fig|128780.6.peg.380"/>
<dbReference type="Proteomes" id="UP000061010">
    <property type="component" value="Chromosome"/>
</dbReference>
<keyword evidence="1" id="KW-0472">Membrane</keyword>
<feature type="transmembrane region" description="Helical" evidence="1">
    <location>
        <begin position="6"/>
        <end position="26"/>
    </location>
</feature>
<evidence type="ECO:0000313" key="4">
    <source>
        <dbReference type="Proteomes" id="UP000061010"/>
    </source>
</evidence>
<feature type="transmembrane region" description="Helical" evidence="1">
    <location>
        <begin position="57"/>
        <end position="75"/>
    </location>
</feature>
<accession>A0A0S1AVQ1</accession>
<proteinExistence type="predicted"/>